<name>A0A1F7UKW1_9BACT</name>
<comment type="caution">
    <text evidence="1">The sequence shown here is derived from an EMBL/GenBank/DDBJ whole genome shotgun (WGS) entry which is preliminary data.</text>
</comment>
<reference evidence="1 2" key="1">
    <citation type="journal article" date="2016" name="Nat. Commun.">
        <title>Thousands of microbial genomes shed light on interconnected biogeochemical processes in an aquifer system.</title>
        <authorList>
            <person name="Anantharaman K."/>
            <person name="Brown C.T."/>
            <person name="Hug L.A."/>
            <person name="Sharon I."/>
            <person name="Castelle C.J."/>
            <person name="Probst A.J."/>
            <person name="Thomas B.C."/>
            <person name="Singh A."/>
            <person name="Wilkins M.J."/>
            <person name="Karaoz U."/>
            <person name="Brodie E.L."/>
            <person name="Williams K.H."/>
            <person name="Hubbard S.S."/>
            <person name="Banfield J.F."/>
        </authorList>
    </citation>
    <scope>NUCLEOTIDE SEQUENCE [LARGE SCALE GENOMIC DNA]</scope>
</reference>
<evidence type="ECO:0000313" key="2">
    <source>
        <dbReference type="Proteomes" id="UP000176603"/>
    </source>
</evidence>
<accession>A0A1F7UKW1</accession>
<sequence>MEMVKIFTQGTSDEFAELEQTVNAWLSENVEVEIIARHVAGAAGASAEKFFINCTIVIFYRKKSRGA</sequence>
<gene>
    <name evidence="1" type="ORF">A3E39_04720</name>
</gene>
<proteinExistence type="predicted"/>
<evidence type="ECO:0000313" key="1">
    <source>
        <dbReference type="EMBL" id="OGL78338.1"/>
    </source>
</evidence>
<dbReference type="Proteomes" id="UP000176603">
    <property type="component" value="Unassembled WGS sequence"/>
</dbReference>
<dbReference type="EMBL" id="MGEH01000033">
    <property type="protein sequence ID" value="OGL78338.1"/>
    <property type="molecule type" value="Genomic_DNA"/>
</dbReference>
<organism evidence="1 2">
    <name type="scientific">Candidatus Uhrbacteria bacterium RIFCSPHIGHO2_12_FULL_60_25</name>
    <dbReference type="NCBI Taxonomy" id="1802399"/>
    <lineage>
        <taxon>Bacteria</taxon>
        <taxon>Candidatus Uhriibacteriota</taxon>
    </lineage>
</organism>
<dbReference type="AlphaFoldDB" id="A0A1F7UKW1"/>
<protein>
    <submittedName>
        <fullName evidence="1">Uncharacterized protein</fullName>
    </submittedName>
</protein>